<dbReference type="EMBL" id="QKTX01000007">
    <property type="protein sequence ID" value="PZV83249.1"/>
    <property type="molecule type" value="Genomic_DNA"/>
</dbReference>
<sequence length="115" mass="13414">MQETWTFDFSPTSNTKEELEELLAEKEQELGIFLSYYYKKEGAVTEKVKLKSDPEFESITTGSMVLDFELVHFNACLAIHEQAREEMKIKFEIDGHSQKLILTGPYWPERGMDEI</sequence>
<evidence type="ECO:0000313" key="1">
    <source>
        <dbReference type="EMBL" id="PZV83249.1"/>
    </source>
</evidence>
<comment type="caution">
    <text evidence="1">The sequence shown here is derived from an EMBL/GenBank/DDBJ whole genome shotgun (WGS) entry which is preliminary data.</text>
</comment>
<accession>A0A326RPX9</accession>
<dbReference type="AlphaFoldDB" id="A0A326RPX9"/>
<name>A0A326RPX9_9BACT</name>
<proteinExistence type="predicted"/>
<dbReference type="Proteomes" id="UP000248917">
    <property type="component" value="Unassembled WGS sequence"/>
</dbReference>
<protein>
    <submittedName>
        <fullName evidence="1">Uncharacterized protein</fullName>
    </submittedName>
</protein>
<reference evidence="1 2" key="1">
    <citation type="submission" date="2018-06" db="EMBL/GenBank/DDBJ databases">
        <title>Genomic Encyclopedia of Archaeal and Bacterial Type Strains, Phase II (KMG-II): from individual species to whole genera.</title>
        <authorList>
            <person name="Goeker M."/>
        </authorList>
    </citation>
    <scope>NUCLEOTIDE SEQUENCE [LARGE SCALE GENOMIC DNA]</scope>
    <source>
        <strain evidence="1 2">T4</strain>
    </source>
</reference>
<evidence type="ECO:0000313" key="2">
    <source>
        <dbReference type="Proteomes" id="UP000248917"/>
    </source>
</evidence>
<dbReference type="RefSeq" id="WP_111393048.1">
    <property type="nucleotide sequence ID" value="NZ_JBJINY010000070.1"/>
</dbReference>
<gene>
    <name evidence="1" type="ORF">CLV31_107202</name>
</gene>
<dbReference type="OrthoDB" id="825882at2"/>
<keyword evidence="2" id="KW-1185">Reference proteome</keyword>
<organism evidence="1 2">
    <name type="scientific">Algoriphagus aquaeductus</name>
    <dbReference type="NCBI Taxonomy" id="475299"/>
    <lineage>
        <taxon>Bacteria</taxon>
        <taxon>Pseudomonadati</taxon>
        <taxon>Bacteroidota</taxon>
        <taxon>Cytophagia</taxon>
        <taxon>Cytophagales</taxon>
        <taxon>Cyclobacteriaceae</taxon>
        <taxon>Algoriphagus</taxon>
    </lineage>
</organism>